<comment type="caution">
    <text evidence="1">The sequence shown here is derived from an EMBL/GenBank/DDBJ whole genome shotgun (WGS) entry which is preliminary data.</text>
</comment>
<keyword evidence="2" id="KW-1185">Reference proteome</keyword>
<dbReference type="RefSeq" id="WP_310520521.1">
    <property type="nucleotide sequence ID" value="NZ_BAABBS010000002.1"/>
</dbReference>
<protein>
    <recommendedName>
        <fullName evidence="3">SseB protein N-terminal domain-containing protein</fullName>
    </recommendedName>
</protein>
<reference evidence="2" key="1">
    <citation type="submission" date="2023-07" db="EMBL/GenBank/DDBJ databases">
        <title>Description of three actinobacteria isolated from air of manufacturing shop in a pharmaceutical factory.</title>
        <authorList>
            <person name="Zhang D.-F."/>
        </authorList>
    </citation>
    <scope>NUCLEOTIDE SEQUENCE [LARGE SCALE GENOMIC DNA]</scope>
    <source>
        <strain evidence="2">CCTCC AB 2011122</strain>
    </source>
</reference>
<name>A0ABU1FJK6_9MICO</name>
<evidence type="ECO:0000313" key="2">
    <source>
        <dbReference type="Proteomes" id="UP001260072"/>
    </source>
</evidence>
<evidence type="ECO:0000313" key="1">
    <source>
        <dbReference type="EMBL" id="MDR5691943.1"/>
    </source>
</evidence>
<gene>
    <name evidence="1" type="ORF">RH861_07685</name>
</gene>
<evidence type="ECO:0008006" key="3">
    <source>
        <dbReference type="Google" id="ProtNLM"/>
    </source>
</evidence>
<dbReference type="EMBL" id="JAVKGS010000002">
    <property type="protein sequence ID" value="MDR5691943.1"/>
    <property type="molecule type" value="Genomic_DNA"/>
</dbReference>
<accession>A0ABU1FJK6</accession>
<proteinExistence type="predicted"/>
<dbReference type="Proteomes" id="UP001260072">
    <property type="component" value="Unassembled WGS sequence"/>
</dbReference>
<sequence length="159" mass="16889">MFRRWRRARLAAQAAAHTAPAAPSPAATAADLRGEHIFELVNARLSRFIGPEGDWSLVRRGDDDTDRIFQSMLTHQIAAEVTRAILEEREQVAVVVPADEASLALSWSPAPLVMWADPIDTGADTLDDELPSTDAAGDDALLAASVPAPVAATDPAKAA</sequence>
<organism evidence="1 2">
    <name type="scientific">Agromyces indicus</name>
    <dbReference type="NCBI Taxonomy" id="758919"/>
    <lineage>
        <taxon>Bacteria</taxon>
        <taxon>Bacillati</taxon>
        <taxon>Actinomycetota</taxon>
        <taxon>Actinomycetes</taxon>
        <taxon>Micrococcales</taxon>
        <taxon>Microbacteriaceae</taxon>
        <taxon>Agromyces</taxon>
    </lineage>
</organism>